<gene>
    <name evidence="3" type="ORF">SAMN05660293_05029</name>
</gene>
<name>A0A1T5H7Q0_9BACT</name>
<keyword evidence="2" id="KW-0812">Transmembrane</keyword>
<dbReference type="RefSeq" id="WP_141110408.1">
    <property type="nucleotide sequence ID" value="NZ_FUZA01000009.1"/>
</dbReference>
<evidence type="ECO:0000256" key="2">
    <source>
        <dbReference type="SAM" id="Phobius"/>
    </source>
</evidence>
<evidence type="ECO:0000313" key="3">
    <source>
        <dbReference type="EMBL" id="SKC16707.1"/>
    </source>
</evidence>
<proteinExistence type="predicted"/>
<evidence type="ECO:0000256" key="1">
    <source>
        <dbReference type="SAM" id="MobiDB-lite"/>
    </source>
</evidence>
<feature type="region of interest" description="Disordered" evidence="1">
    <location>
        <begin position="1"/>
        <end position="21"/>
    </location>
</feature>
<feature type="transmembrane region" description="Helical" evidence="2">
    <location>
        <begin position="120"/>
        <end position="144"/>
    </location>
</feature>
<dbReference type="AlphaFoldDB" id="A0A1T5H7Q0"/>
<keyword evidence="2" id="KW-1133">Transmembrane helix</keyword>
<protein>
    <recommendedName>
        <fullName evidence="5">Transmembrane protein</fullName>
    </recommendedName>
</protein>
<dbReference type="EMBL" id="FUZA01000009">
    <property type="protein sequence ID" value="SKC16707.1"/>
    <property type="molecule type" value="Genomic_DNA"/>
</dbReference>
<accession>A0A1T5H7Q0</accession>
<evidence type="ECO:0000313" key="4">
    <source>
        <dbReference type="Proteomes" id="UP000190897"/>
    </source>
</evidence>
<dbReference type="STRING" id="651661.SAMN05660293_05029"/>
<feature type="transmembrane region" description="Helical" evidence="2">
    <location>
        <begin position="69"/>
        <end position="87"/>
    </location>
</feature>
<keyword evidence="4" id="KW-1185">Reference proteome</keyword>
<sequence>MSSRSNPQSPQFNPPRPIDKNTLRNWVTAASPESTEQDVSEKTFLTLLQQVSLEGLSQNIRERKKYAEYIFWMVSIWLVMVVVLVWLNGLGEVYCYNFLDPLLRTGVKYISFNFHLSDTVLITLITTATVNITAFFLVVTKYLFPNTPEKDSTPVE</sequence>
<evidence type="ECO:0008006" key="5">
    <source>
        <dbReference type="Google" id="ProtNLM"/>
    </source>
</evidence>
<reference evidence="4" key="1">
    <citation type="submission" date="2017-02" db="EMBL/GenBank/DDBJ databases">
        <authorList>
            <person name="Varghese N."/>
            <person name="Submissions S."/>
        </authorList>
    </citation>
    <scope>NUCLEOTIDE SEQUENCE [LARGE SCALE GENOMIC DNA]</scope>
    <source>
        <strain evidence="4">DSM 22270</strain>
    </source>
</reference>
<feature type="compositionally biased region" description="Polar residues" evidence="1">
    <location>
        <begin position="1"/>
        <end position="11"/>
    </location>
</feature>
<keyword evidence="2" id="KW-0472">Membrane</keyword>
<dbReference type="Proteomes" id="UP000190897">
    <property type="component" value="Unassembled WGS sequence"/>
</dbReference>
<organism evidence="3 4">
    <name type="scientific">Dyadobacter psychrophilus</name>
    <dbReference type="NCBI Taxonomy" id="651661"/>
    <lineage>
        <taxon>Bacteria</taxon>
        <taxon>Pseudomonadati</taxon>
        <taxon>Bacteroidota</taxon>
        <taxon>Cytophagia</taxon>
        <taxon>Cytophagales</taxon>
        <taxon>Spirosomataceae</taxon>
        <taxon>Dyadobacter</taxon>
    </lineage>
</organism>
<dbReference type="OrthoDB" id="956535at2"/>